<dbReference type="SUPFAM" id="SSF81296">
    <property type="entry name" value="E set domains"/>
    <property type="match status" value="1"/>
</dbReference>
<evidence type="ECO:0000259" key="2">
    <source>
        <dbReference type="SMART" id="SM01017"/>
    </source>
</evidence>
<dbReference type="Pfam" id="PF02752">
    <property type="entry name" value="Arrestin_C"/>
    <property type="match status" value="1"/>
</dbReference>
<evidence type="ECO:0000256" key="1">
    <source>
        <dbReference type="SAM" id="MobiDB-lite"/>
    </source>
</evidence>
<feature type="region of interest" description="Disordered" evidence="1">
    <location>
        <begin position="601"/>
        <end position="652"/>
    </location>
</feature>
<feature type="compositionally biased region" description="Polar residues" evidence="1">
    <location>
        <begin position="765"/>
        <end position="785"/>
    </location>
</feature>
<feature type="compositionally biased region" description="Basic and acidic residues" evidence="1">
    <location>
        <begin position="732"/>
        <end position="746"/>
    </location>
</feature>
<feature type="compositionally biased region" description="Low complexity" evidence="1">
    <location>
        <begin position="625"/>
        <end position="636"/>
    </location>
</feature>
<dbReference type="InterPro" id="IPR011022">
    <property type="entry name" value="Arrestin_C-like"/>
</dbReference>
<feature type="domain" description="Arrestin C-terminal-like" evidence="2">
    <location>
        <begin position="324"/>
        <end position="484"/>
    </location>
</feature>
<accession>A0A8H5GNY7</accession>
<dbReference type="InterPro" id="IPR014756">
    <property type="entry name" value="Ig_E-set"/>
</dbReference>
<feature type="region of interest" description="Disordered" evidence="1">
    <location>
        <begin position="1"/>
        <end position="23"/>
    </location>
</feature>
<dbReference type="InterPro" id="IPR014752">
    <property type="entry name" value="Arrestin-like_C"/>
</dbReference>
<evidence type="ECO:0000313" key="4">
    <source>
        <dbReference type="Proteomes" id="UP000559256"/>
    </source>
</evidence>
<sequence>MSQVDVNKSPSKTSSTLRSDSSMRGLLQAETGGSMVQRDVCDAISGYREGSSILPETMSPCARNEVTRQWSVIVAEEQSSLARHGTLLTANAPPGRNAAELKSILGNSNARLKSGATVLSGPPVGCGTVEATTLEQAKLRARVEVDIVPESNVLVQGGFLNGVVKIRIRSRSRRESAILISSGKLRVIGFESIQNEDHRYTFFQQSALLTDVTKAFDQIFVSPADQEGFREPREGVHVLPFSMLLPLQAETGAPKGVISPHGGVALRYIAMFSIKVKERETNRRSIAHFYRDCEVWPRLNPASVLAPTPRPITTSVSRSLLRGGSGKVTLVASLHRLNWIAGQFCYVKVKVTNHSKKLIKSLTLGLVRSTVVFKPKRHLEMDGAQANHDADACQTSTMQKQVAETTLEMGEGVARGHASGKGWWTGVHASETTSFSHFLPIPANALSVTRERLLEVEYSIRVSISAGPLSSDIHVSLPINIINFLSVDPPPTHPDESPEELLRGALECEASSSQSSKALDTLLEGDDDEESQENEVLHCPRTAALPEDHTSSDLGNFANHDDNDALVQHAISSVLIDSKYAEHGSRFADLYYSSIHDNLAAEAEQPESHEGMEEETTPQLPGGESLLRSPHSSHSSIADIADLPPLRRPREPNAFVKRVQKKLEEAKKADRQNPRQHSGQATASGTEEDAAGDGQESFHSSQEDTRNPSNTGSSASRNPSRPRSCTTGSYFRPRDEMPAELEQHDDTLDDDDDDALQQRNDDLPTTYSTLAQQGSILSSSTTMPGSSKPKRLPITTTTHTCASTGANADLPQSFNVNSLVNSFPAKAGPSQSSTNNYDGGVHASLDKVESQVPCPAETGIGIAQFHYVPPRQTQAQAPASSDKIVPLIGDDSIQNHSVLEAQSASQTRVGQGGRVRSHTVTASTPQTSSSTAAPRATASLSPSPHSYPHTQTRHYEEYPNRIPSKDPGVPVTTTSAAPTIPAAKSVKDKIRELEERSKVEMNSNGFGPGSTGPL</sequence>
<evidence type="ECO:0000313" key="3">
    <source>
        <dbReference type="EMBL" id="KAF5368598.1"/>
    </source>
</evidence>
<organism evidence="3 4">
    <name type="scientific">Tetrapyrgos nigripes</name>
    <dbReference type="NCBI Taxonomy" id="182062"/>
    <lineage>
        <taxon>Eukaryota</taxon>
        <taxon>Fungi</taxon>
        <taxon>Dikarya</taxon>
        <taxon>Basidiomycota</taxon>
        <taxon>Agaricomycotina</taxon>
        <taxon>Agaricomycetes</taxon>
        <taxon>Agaricomycetidae</taxon>
        <taxon>Agaricales</taxon>
        <taxon>Marasmiineae</taxon>
        <taxon>Marasmiaceae</taxon>
        <taxon>Tetrapyrgos</taxon>
    </lineage>
</organism>
<feature type="compositionally biased region" description="Low complexity" evidence="1">
    <location>
        <begin position="713"/>
        <end position="724"/>
    </location>
</feature>
<protein>
    <recommendedName>
        <fullName evidence="2">Arrestin C-terminal-like domain-containing protein</fullName>
    </recommendedName>
</protein>
<feature type="compositionally biased region" description="Polar residues" evidence="1">
    <location>
        <begin position="675"/>
        <end position="685"/>
    </location>
</feature>
<dbReference type="Proteomes" id="UP000559256">
    <property type="component" value="Unassembled WGS sequence"/>
</dbReference>
<feature type="compositionally biased region" description="Low complexity" evidence="1">
    <location>
        <begin position="967"/>
        <end position="983"/>
    </location>
</feature>
<name>A0A8H5GNY7_9AGAR</name>
<comment type="caution">
    <text evidence="3">The sequence shown here is derived from an EMBL/GenBank/DDBJ whole genome shotgun (WGS) entry which is preliminary data.</text>
</comment>
<reference evidence="3 4" key="1">
    <citation type="journal article" date="2020" name="ISME J.">
        <title>Uncovering the hidden diversity of litter-decomposition mechanisms in mushroom-forming fungi.</title>
        <authorList>
            <person name="Floudas D."/>
            <person name="Bentzer J."/>
            <person name="Ahren D."/>
            <person name="Johansson T."/>
            <person name="Persson P."/>
            <person name="Tunlid A."/>
        </authorList>
    </citation>
    <scope>NUCLEOTIDE SEQUENCE [LARGE SCALE GENOMIC DNA]</scope>
    <source>
        <strain evidence="3 4">CBS 291.85</strain>
    </source>
</reference>
<feature type="compositionally biased region" description="Low complexity" evidence="1">
    <location>
        <begin position="921"/>
        <end position="944"/>
    </location>
</feature>
<feature type="compositionally biased region" description="Basic and acidic residues" evidence="1">
    <location>
        <begin position="985"/>
        <end position="999"/>
    </location>
</feature>
<dbReference type="SMART" id="SM01017">
    <property type="entry name" value="Arrestin_C"/>
    <property type="match status" value="1"/>
</dbReference>
<feature type="region of interest" description="Disordered" evidence="1">
    <location>
        <begin position="902"/>
        <end position="1014"/>
    </location>
</feature>
<proteinExistence type="predicted"/>
<keyword evidence="4" id="KW-1185">Reference proteome</keyword>
<dbReference type="Gene3D" id="2.60.40.640">
    <property type="match status" value="1"/>
</dbReference>
<feature type="compositionally biased region" description="Low complexity" evidence="1">
    <location>
        <begin position="8"/>
        <end position="22"/>
    </location>
</feature>
<dbReference type="AlphaFoldDB" id="A0A8H5GNY7"/>
<gene>
    <name evidence="3" type="ORF">D9758_002251</name>
</gene>
<dbReference type="EMBL" id="JAACJM010000015">
    <property type="protein sequence ID" value="KAF5368598.1"/>
    <property type="molecule type" value="Genomic_DNA"/>
</dbReference>
<feature type="region of interest" description="Disordered" evidence="1">
    <location>
        <begin position="665"/>
        <end position="792"/>
    </location>
</feature>
<dbReference type="OrthoDB" id="298939at2759"/>